<sequence length="66" mass="6738">MAVNAGVAKVVVDVELTGEARRVVALERAIGWARSHRNGAPSGDSVVAVAKKFEAYLEGGGGSGRS</sequence>
<dbReference type="Proteomes" id="UP000280243">
    <property type="component" value="Segment"/>
</dbReference>
<organism evidence="1 2">
    <name type="scientific">Microbacterium phage Johann</name>
    <dbReference type="NCBI Taxonomy" id="2484207"/>
    <lineage>
        <taxon>Viruses</taxon>
        <taxon>Duplodnaviria</taxon>
        <taxon>Heunggongvirae</taxon>
        <taxon>Uroviricota</taxon>
        <taxon>Caudoviricetes</taxon>
        <taxon>Goodmanvirus</taxon>
        <taxon>Goodmanvirus goodman</taxon>
    </lineage>
</organism>
<protein>
    <submittedName>
        <fullName evidence="1">Uncharacterized protein</fullName>
    </submittedName>
</protein>
<proteinExistence type="predicted"/>
<accession>A0A3G3M028</accession>
<name>A0A3G3M028_9CAUD</name>
<dbReference type="EMBL" id="MK016497">
    <property type="protein sequence ID" value="AYQ99681.1"/>
    <property type="molecule type" value="Genomic_DNA"/>
</dbReference>
<gene>
    <name evidence="1" type="primary">58</name>
    <name evidence="1" type="ORF">PBI_JOHANN_58</name>
</gene>
<evidence type="ECO:0000313" key="2">
    <source>
        <dbReference type="Proteomes" id="UP000280243"/>
    </source>
</evidence>
<evidence type="ECO:0000313" key="1">
    <source>
        <dbReference type="EMBL" id="AYQ99681.1"/>
    </source>
</evidence>
<reference evidence="1 2" key="1">
    <citation type="submission" date="2018-10" db="EMBL/GenBank/DDBJ databases">
        <authorList>
            <person name="Garlena R.A."/>
            <person name="Russell D.A."/>
            <person name="Pope W.H."/>
            <person name="Jacobs-Sera D."/>
            <person name="Hatfull G.F."/>
        </authorList>
    </citation>
    <scope>NUCLEOTIDE SEQUENCE [LARGE SCALE GENOMIC DNA]</scope>
</reference>